<dbReference type="Pfam" id="PF07933">
    <property type="entry name" value="DUF1681"/>
    <property type="match status" value="1"/>
</dbReference>
<evidence type="ECO:0000259" key="2">
    <source>
        <dbReference type="Pfam" id="PF07933"/>
    </source>
</evidence>
<dbReference type="GO" id="GO:0006897">
    <property type="term" value="P:endocytosis"/>
    <property type="evidence" value="ECO:0007669"/>
    <property type="project" value="InterPro"/>
</dbReference>
<proteinExistence type="inferred from homology"/>
<dbReference type="PANTHER" id="PTHR12847:SF9">
    <property type="entry name" value="NECAP-LIKE PROTEIN CG9132"/>
    <property type="match status" value="1"/>
</dbReference>
<name>A0A6G3MHM3_HENSL</name>
<dbReference type="Gene3D" id="2.30.29.30">
    <property type="entry name" value="Pleckstrin-homology domain (PH domain)/Phosphotyrosine-binding domain (PTB)"/>
    <property type="match status" value="1"/>
</dbReference>
<accession>A0A6G3MHM3</accession>
<organism evidence="3">
    <name type="scientific">Henneguya salminicola</name>
    <name type="common">Myxosporean</name>
    <dbReference type="NCBI Taxonomy" id="69463"/>
    <lineage>
        <taxon>Eukaryota</taxon>
        <taxon>Metazoa</taxon>
        <taxon>Cnidaria</taxon>
        <taxon>Myxozoa</taxon>
        <taxon>Myxosporea</taxon>
        <taxon>Bivalvulida</taxon>
        <taxon>Platysporina</taxon>
        <taxon>Myxobolidae</taxon>
        <taxon>Henneguya</taxon>
    </lineage>
</organism>
<evidence type="ECO:0000256" key="1">
    <source>
        <dbReference type="ARBA" id="ARBA00007736"/>
    </source>
</evidence>
<dbReference type="EMBL" id="GHBP01004003">
    <property type="protein sequence ID" value="NDJ93535.1"/>
    <property type="molecule type" value="Transcribed_RNA"/>
</dbReference>
<protein>
    <submittedName>
        <fullName evidence="3">Adaptin ear-binding coat-associated protein 2 (Trinotate prediction)</fullName>
    </submittedName>
</protein>
<dbReference type="InterPro" id="IPR012466">
    <property type="entry name" value="NECAP_PHear"/>
</dbReference>
<evidence type="ECO:0000313" key="3">
    <source>
        <dbReference type="EMBL" id="NDJ93535.1"/>
    </source>
</evidence>
<dbReference type="PANTHER" id="PTHR12847">
    <property type="entry name" value="ATP-BINDING CASSETTE ABC TRANSPORTER-RELATED"/>
    <property type="match status" value="1"/>
</dbReference>
<dbReference type="GO" id="GO:0030125">
    <property type="term" value="C:clathrin vesicle coat"/>
    <property type="evidence" value="ECO:0007669"/>
    <property type="project" value="TreeGrafter"/>
</dbReference>
<reference evidence="3" key="1">
    <citation type="submission" date="2018-11" db="EMBL/GenBank/DDBJ databases">
        <title>Henneguya salminicola genome and transcriptome.</title>
        <authorList>
            <person name="Yahalomi D."/>
            <person name="Atkinson S.D."/>
            <person name="Neuhof M."/>
            <person name="Chang E.S."/>
            <person name="Philippe H."/>
            <person name="Cartwright P."/>
            <person name="Bartholomew J.L."/>
            <person name="Huchon D."/>
        </authorList>
    </citation>
    <scope>NUCLEOTIDE SEQUENCE</scope>
    <source>
        <strain evidence="3">Hz1</strain>
        <tissue evidence="3">Whole</tissue>
    </source>
</reference>
<dbReference type="InterPro" id="IPR011993">
    <property type="entry name" value="PH-like_dom_sf"/>
</dbReference>
<sequence length="101" mass="11420">MIESTDRTLLIKKDVCIYKIPPMRNSYGHKAADWNVNQPSFTGLLRIIGCEKVVKLRMEDQNDGKLFAEAIVSQYPGPCVLPTTDSSRYFAIKISNENGRL</sequence>
<dbReference type="AlphaFoldDB" id="A0A6G3MHM3"/>
<feature type="domain" description="NECAP PHear" evidence="2">
    <location>
        <begin position="6"/>
        <end position="100"/>
    </location>
</feature>
<dbReference type="SUPFAM" id="SSF50729">
    <property type="entry name" value="PH domain-like"/>
    <property type="match status" value="1"/>
</dbReference>
<comment type="similarity">
    <text evidence="1">Belongs to the NECAP family.</text>
</comment>